<organism evidence="3 4">
    <name type="scientific">Acaryochloris marina (strain MBIC 11017)</name>
    <dbReference type="NCBI Taxonomy" id="329726"/>
    <lineage>
        <taxon>Bacteria</taxon>
        <taxon>Bacillati</taxon>
        <taxon>Cyanobacteriota</taxon>
        <taxon>Cyanophyceae</taxon>
        <taxon>Acaryochloridales</taxon>
        <taxon>Acaryochloridaceae</taxon>
        <taxon>Acaryochloris</taxon>
    </lineage>
</organism>
<keyword evidence="1" id="KW-0732">Signal</keyword>
<reference evidence="3 4" key="1">
    <citation type="journal article" date="2008" name="Proc. Natl. Acad. Sci. U.S.A.">
        <title>Niche adaptation and genome expansion in the chlorophyll d-producing cyanobacterium Acaryochloris marina.</title>
        <authorList>
            <person name="Swingley W.D."/>
            <person name="Chen M."/>
            <person name="Cheung P.C."/>
            <person name="Conrad A.L."/>
            <person name="Dejesa L.C."/>
            <person name="Hao J."/>
            <person name="Honchak B.M."/>
            <person name="Karbach L.E."/>
            <person name="Kurdoglu A."/>
            <person name="Lahiri S."/>
            <person name="Mastrian S.D."/>
            <person name="Miyashita H."/>
            <person name="Page L."/>
            <person name="Ramakrishna P."/>
            <person name="Satoh S."/>
            <person name="Sattley W.M."/>
            <person name="Shimada Y."/>
            <person name="Taylor H.L."/>
            <person name="Tomo T."/>
            <person name="Tsuchiya T."/>
            <person name="Wang Z.T."/>
            <person name="Raymond J."/>
            <person name="Mimuro M."/>
            <person name="Blankenship R.E."/>
            <person name="Touchman J.W."/>
        </authorList>
    </citation>
    <scope>NUCLEOTIDE SEQUENCE [LARGE SCALE GENOMIC DNA]</scope>
    <source>
        <strain evidence="4">MBIC 11017</strain>
    </source>
</reference>
<evidence type="ECO:0000259" key="2">
    <source>
        <dbReference type="SMART" id="SM00912"/>
    </source>
</evidence>
<protein>
    <submittedName>
        <fullName evidence="3">Haemagglutination activity domain protein</fullName>
    </submittedName>
</protein>
<evidence type="ECO:0000313" key="4">
    <source>
        <dbReference type="Proteomes" id="UP000000268"/>
    </source>
</evidence>
<evidence type="ECO:0000256" key="1">
    <source>
        <dbReference type="SAM" id="SignalP"/>
    </source>
</evidence>
<dbReference type="InterPro" id="IPR012334">
    <property type="entry name" value="Pectin_lyas_fold"/>
</dbReference>
<dbReference type="OrthoDB" id="524079at2"/>
<dbReference type="RefSeq" id="WP_012160784.1">
    <property type="nucleotide sequence ID" value="NC_009925.1"/>
</dbReference>
<dbReference type="STRING" id="329726.AM1_0075"/>
<dbReference type="SMART" id="SM00912">
    <property type="entry name" value="Haemagg_act"/>
    <property type="match status" value="1"/>
</dbReference>
<dbReference type="KEGG" id="amr:AM1_0075"/>
<feature type="signal peptide" evidence="1">
    <location>
        <begin position="1"/>
        <end position="23"/>
    </location>
</feature>
<name>B0C551_ACAM1</name>
<proteinExistence type="predicted"/>
<dbReference type="InterPro" id="IPR011050">
    <property type="entry name" value="Pectin_lyase_fold/virulence"/>
</dbReference>
<dbReference type="SUPFAM" id="SSF51126">
    <property type="entry name" value="Pectin lyase-like"/>
    <property type="match status" value="1"/>
</dbReference>
<dbReference type="Proteomes" id="UP000000268">
    <property type="component" value="Chromosome"/>
</dbReference>
<dbReference type="AlphaFoldDB" id="B0C551"/>
<dbReference type="NCBIfam" id="TIGR01901">
    <property type="entry name" value="adhes_NPXG"/>
    <property type="match status" value="1"/>
</dbReference>
<gene>
    <name evidence="3" type="ordered locus">AM1_0075</name>
</gene>
<dbReference type="Pfam" id="PF05860">
    <property type="entry name" value="TPS"/>
    <property type="match status" value="1"/>
</dbReference>
<feature type="chain" id="PRO_5002748005" evidence="1">
    <location>
        <begin position="24"/>
        <end position="727"/>
    </location>
</feature>
<accession>B0C551</accession>
<dbReference type="InterPro" id="IPR008638">
    <property type="entry name" value="FhaB/CdiA-like_TPS"/>
</dbReference>
<evidence type="ECO:0000313" key="3">
    <source>
        <dbReference type="EMBL" id="ABW25163.1"/>
    </source>
</evidence>
<dbReference type="EMBL" id="CP000828">
    <property type="protein sequence ID" value="ABW25163.1"/>
    <property type="molecule type" value="Genomic_DNA"/>
</dbReference>
<sequence length="727" mass="77853">MNSKATFLQAAIIWTCLFSPTLAQITSDGTTGSIVNQNNSRFQIEGGVTRGNTLFHSFEKFSIPTNNQAYFTNPSGINLILSRVTGKGISNINGTLGVEGGADLFLMNPNGIIFGPNASLDLNGSFLATTGSSFVFEDGKTFSATNPTSVPNFKVSVPLGIQFGNVAAEIKVQARSGISYSPYKSYFECDCGLSINSGNTISFLSGDFTSERGVINAPNGNIEIGSVDADSFVNLNPFTSGWSLGYSKVNSFKDISLSGGYIYNSNYSGKAGNRIRFYSRKQIIRDKALIKTFSYNNGIRGKVLINAAESVSISSGGKIISWSGDFLGSDQSIGGDIEINTGSLSISNLGIIFTDSVNQSTGGNINIQSKDLKLTNGGRIKTIALDSGSAGNINIQVSDSTNISGKDGYFDTHFNNKIYVDSGISSTSYGVGKTGNLSLSTKDIEISNGAGIGVLGLGNGPTGFLNIKGENLTLNNNAYISMKVTNNKLGNLNIDMSNLLLMNNQSKITYEAEGLGIGGKASISAPMIVAFPNENSDIILDAPMADTSINAKEVLGFTKNSKPTKMSDIVVNSEDDRELVGEYGRTSRLKVSEYREAPVQPQRIVKGCRPGQALGNGHFAYKGKGGLPPNPYQNRTMPAVWQDLRLHDLESNSVNKYIKLSHQISKAIRDENKHQTPRESVVEKNIVAEEEIIEAKGWIEDKKGQIILTSSPKKNVVTANYQPTATC</sequence>
<dbReference type="HOGENOM" id="CLU_001325_0_0_3"/>
<keyword evidence="4" id="KW-1185">Reference proteome</keyword>
<feature type="domain" description="Filamentous haemagglutinin FhaB/tRNA nuclease CdiA-like TPS" evidence="2">
    <location>
        <begin position="26"/>
        <end position="137"/>
    </location>
</feature>
<dbReference type="eggNOG" id="COG3210">
    <property type="taxonomic scope" value="Bacteria"/>
</dbReference>
<dbReference type="Gene3D" id="2.160.20.10">
    <property type="entry name" value="Single-stranded right-handed beta-helix, Pectin lyase-like"/>
    <property type="match status" value="1"/>
</dbReference>